<comment type="function">
    <text evidence="7">The globular domain of the protein is located near the polypeptide exit tunnel on the outside of the subunit, while an extended beta-hairpin is found that lines the wall of the exit tunnel in the center of the 70S ribosome.</text>
</comment>
<keyword evidence="4 7" id="KW-0689">Ribosomal protein</keyword>
<dbReference type="InterPro" id="IPR001063">
    <property type="entry name" value="Ribosomal_uL22"/>
</dbReference>
<dbReference type="InterPro" id="IPR005727">
    <property type="entry name" value="Ribosomal_uL22_bac/chlpt-type"/>
</dbReference>
<dbReference type="NCBIfam" id="TIGR01044">
    <property type="entry name" value="rplV_bact"/>
    <property type="match status" value="1"/>
</dbReference>
<keyword evidence="2 7" id="KW-0699">rRNA-binding</keyword>
<gene>
    <name evidence="7" type="primary">rplV</name>
    <name evidence="12" type="ORF">SAMN05421828_102251</name>
</gene>
<feature type="region of interest" description="Disordered" evidence="11">
    <location>
        <begin position="135"/>
        <end position="159"/>
    </location>
</feature>
<dbReference type="GO" id="GO:0006412">
    <property type="term" value="P:translation"/>
    <property type="evidence" value="ECO:0007669"/>
    <property type="project" value="UniProtKB-UniRule"/>
</dbReference>
<dbReference type="PROSITE" id="PS00464">
    <property type="entry name" value="RIBOSOMAL_L22"/>
    <property type="match status" value="1"/>
</dbReference>
<dbReference type="HAMAP" id="MF_01331_B">
    <property type="entry name" value="Ribosomal_uL22_B"/>
    <property type="match status" value="1"/>
</dbReference>
<evidence type="ECO:0000256" key="4">
    <source>
        <dbReference type="ARBA" id="ARBA00022980"/>
    </source>
</evidence>
<evidence type="ECO:0000256" key="5">
    <source>
        <dbReference type="ARBA" id="ARBA00023274"/>
    </source>
</evidence>
<evidence type="ECO:0000256" key="6">
    <source>
        <dbReference type="ARBA" id="ARBA00035207"/>
    </source>
</evidence>
<dbReference type="Proteomes" id="UP000186308">
    <property type="component" value="Unassembled WGS sequence"/>
</dbReference>
<dbReference type="SUPFAM" id="SSF54843">
    <property type="entry name" value="Ribosomal protein L22"/>
    <property type="match status" value="1"/>
</dbReference>
<keyword evidence="5 7" id="KW-0687">Ribonucleoprotein</keyword>
<name>A0A8G2CIB2_ACIRU</name>
<dbReference type="InterPro" id="IPR018260">
    <property type="entry name" value="Ribosomal_uL22_CS"/>
</dbReference>
<dbReference type="GO" id="GO:0019843">
    <property type="term" value="F:rRNA binding"/>
    <property type="evidence" value="ECO:0007669"/>
    <property type="project" value="UniProtKB-UniRule"/>
</dbReference>
<dbReference type="GO" id="GO:0003735">
    <property type="term" value="F:structural constituent of ribosome"/>
    <property type="evidence" value="ECO:0007669"/>
    <property type="project" value="InterPro"/>
</dbReference>
<keyword evidence="13" id="KW-1185">Reference proteome</keyword>
<dbReference type="InterPro" id="IPR047867">
    <property type="entry name" value="Ribosomal_uL22_bac/org-type"/>
</dbReference>
<dbReference type="AlphaFoldDB" id="A0A8G2CIB2"/>
<feature type="compositionally biased region" description="Low complexity" evidence="11">
    <location>
        <begin position="135"/>
        <end position="145"/>
    </location>
</feature>
<accession>A0A8G2CIB2</accession>
<evidence type="ECO:0000256" key="9">
    <source>
        <dbReference type="RuleBase" id="RU004006"/>
    </source>
</evidence>
<organism evidence="12 13">
    <name type="scientific">Acidiphilium rubrum</name>
    <dbReference type="NCBI Taxonomy" id="526"/>
    <lineage>
        <taxon>Bacteria</taxon>
        <taxon>Pseudomonadati</taxon>
        <taxon>Pseudomonadota</taxon>
        <taxon>Alphaproteobacteria</taxon>
        <taxon>Acetobacterales</taxon>
        <taxon>Acidocellaceae</taxon>
        <taxon>Acidiphilium</taxon>
    </lineage>
</organism>
<evidence type="ECO:0000256" key="2">
    <source>
        <dbReference type="ARBA" id="ARBA00022730"/>
    </source>
</evidence>
<comment type="subunit">
    <text evidence="7 9">Part of the 50S ribosomal subunit.</text>
</comment>
<dbReference type="InterPro" id="IPR036394">
    <property type="entry name" value="Ribosomal_uL22_sf"/>
</dbReference>
<comment type="caution">
    <text evidence="12">The sequence shown here is derived from an EMBL/GenBank/DDBJ whole genome shotgun (WGS) entry which is preliminary data.</text>
</comment>
<dbReference type="Pfam" id="PF00237">
    <property type="entry name" value="Ribosomal_L22"/>
    <property type="match status" value="1"/>
</dbReference>
<proteinExistence type="inferred from homology"/>
<keyword evidence="3 7" id="KW-0694">RNA-binding</keyword>
<evidence type="ECO:0000256" key="3">
    <source>
        <dbReference type="ARBA" id="ARBA00022884"/>
    </source>
</evidence>
<reference evidence="12 13" key="1">
    <citation type="submission" date="2017-01" db="EMBL/GenBank/DDBJ databases">
        <authorList>
            <person name="Varghese N."/>
            <person name="Submissions S."/>
        </authorList>
    </citation>
    <scope>NUCLEOTIDE SEQUENCE [LARGE SCALE GENOMIC DNA]</scope>
    <source>
        <strain evidence="12 13">ATCC 35905</strain>
    </source>
</reference>
<evidence type="ECO:0000313" key="13">
    <source>
        <dbReference type="Proteomes" id="UP000186308"/>
    </source>
</evidence>
<comment type="function">
    <text evidence="7 10">This protein binds specifically to 23S rRNA; its binding is stimulated by other ribosomal proteins, e.g., L4, L17, and L20. It is important during the early stages of 50S assembly. It makes multiple contacts with different domains of the 23S rRNA in the assembled 50S subunit and ribosome.</text>
</comment>
<dbReference type="Gene3D" id="3.90.470.10">
    <property type="entry name" value="Ribosomal protein L22/L17"/>
    <property type="match status" value="1"/>
</dbReference>
<dbReference type="EMBL" id="FTNE01000002">
    <property type="protein sequence ID" value="SIQ22225.1"/>
    <property type="molecule type" value="Genomic_DNA"/>
</dbReference>
<protein>
    <recommendedName>
        <fullName evidence="6 7">Large ribosomal subunit protein uL22</fullName>
    </recommendedName>
</protein>
<evidence type="ECO:0000256" key="11">
    <source>
        <dbReference type="SAM" id="MobiDB-lite"/>
    </source>
</evidence>
<evidence type="ECO:0000256" key="10">
    <source>
        <dbReference type="RuleBase" id="RU004008"/>
    </source>
</evidence>
<dbReference type="GO" id="GO:0022625">
    <property type="term" value="C:cytosolic large ribosomal subunit"/>
    <property type="evidence" value="ECO:0007669"/>
    <property type="project" value="TreeGrafter"/>
</dbReference>
<dbReference type="RefSeq" id="WP_051657367.1">
    <property type="nucleotide sequence ID" value="NZ_DAOMCH010000004.1"/>
</dbReference>
<comment type="similarity">
    <text evidence="1 7 8">Belongs to the universal ribosomal protein uL22 family.</text>
</comment>
<dbReference type="PANTHER" id="PTHR13501:SF8">
    <property type="entry name" value="LARGE RIBOSOMAL SUBUNIT PROTEIN UL22M"/>
    <property type="match status" value="1"/>
</dbReference>
<evidence type="ECO:0000313" key="12">
    <source>
        <dbReference type="EMBL" id="SIQ22225.1"/>
    </source>
</evidence>
<evidence type="ECO:0000256" key="1">
    <source>
        <dbReference type="ARBA" id="ARBA00009451"/>
    </source>
</evidence>
<sequence>MSKPNHPRMLAETEAEAVLRNIRVSPRKLNIVATSIRNLPAGRAIAELTFSKKRIAQDVKKLLQSAVANAENNHQLDVDRLVVTTAEVGRGIVMRRFQARGRGKAARVEKWFSHLRIVVAERDIITKAEKRASSARGVSAAGRNRPVGAEGPVIEGAQA</sequence>
<dbReference type="PANTHER" id="PTHR13501">
    <property type="entry name" value="CHLOROPLAST 50S RIBOSOMAL PROTEIN L22-RELATED"/>
    <property type="match status" value="1"/>
</dbReference>
<evidence type="ECO:0000256" key="7">
    <source>
        <dbReference type="HAMAP-Rule" id="MF_01331"/>
    </source>
</evidence>
<dbReference type="OrthoDB" id="9805969at2"/>
<evidence type="ECO:0000256" key="8">
    <source>
        <dbReference type="RuleBase" id="RU004005"/>
    </source>
</evidence>